<reference evidence="7 8" key="1">
    <citation type="submission" date="2021-04" db="EMBL/GenBank/DDBJ databases">
        <authorList>
            <person name="Bliznina A."/>
        </authorList>
    </citation>
    <scope>NUCLEOTIDE SEQUENCE [LARGE SCALE GENOMIC DNA]</scope>
</reference>
<feature type="domain" description="Hydantoinase A/oxoprolinase" evidence="3">
    <location>
        <begin position="222"/>
        <end position="514"/>
    </location>
</feature>
<dbReference type="InterPro" id="IPR002821">
    <property type="entry name" value="Hydantoinase_A"/>
</dbReference>
<dbReference type="InterPro" id="IPR045079">
    <property type="entry name" value="Oxoprolinase-like"/>
</dbReference>
<feature type="domain" description="Hydantoinase B/oxoprolinase" evidence="4">
    <location>
        <begin position="721"/>
        <end position="1238"/>
    </location>
</feature>
<evidence type="ECO:0000256" key="2">
    <source>
        <dbReference type="SAM" id="MobiDB-lite"/>
    </source>
</evidence>
<name>A0ABN7SKQ5_OIKDI</name>
<keyword evidence="8" id="KW-1185">Reference proteome</keyword>
<feature type="compositionally biased region" description="Basic and acidic residues" evidence="2">
    <location>
        <begin position="1240"/>
        <end position="1253"/>
    </location>
</feature>
<evidence type="ECO:0000259" key="6">
    <source>
        <dbReference type="Pfam" id="PF19278"/>
    </source>
</evidence>
<protein>
    <submittedName>
        <fullName evidence="7">Oidioi.mRNA.OKI2018_I69.chr1.g713.t1.cds</fullName>
    </submittedName>
</protein>
<evidence type="ECO:0000313" key="8">
    <source>
        <dbReference type="Proteomes" id="UP001158576"/>
    </source>
</evidence>
<evidence type="ECO:0000259" key="3">
    <source>
        <dbReference type="Pfam" id="PF01968"/>
    </source>
</evidence>
<organism evidence="7 8">
    <name type="scientific">Oikopleura dioica</name>
    <name type="common">Tunicate</name>
    <dbReference type="NCBI Taxonomy" id="34765"/>
    <lineage>
        <taxon>Eukaryota</taxon>
        <taxon>Metazoa</taxon>
        <taxon>Chordata</taxon>
        <taxon>Tunicata</taxon>
        <taxon>Appendicularia</taxon>
        <taxon>Copelata</taxon>
        <taxon>Oikopleuridae</taxon>
        <taxon>Oikopleura</taxon>
    </lineage>
</organism>
<dbReference type="PANTHER" id="PTHR11365">
    <property type="entry name" value="5-OXOPROLINASE RELATED"/>
    <property type="match status" value="1"/>
</dbReference>
<evidence type="ECO:0000256" key="1">
    <source>
        <dbReference type="ARBA" id="ARBA00010403"/>
    </source>
</evidence>
<sequence length="1262" mass="137734">MYHFAIDRGGTFTDVIVKLPTGELKVLKLLSVNPEYPDAPREAIRRVLNSPKGQPIDHSQIGSIRMGTTVATNALLERKGTPTGLVITKGFKDVVDIGTQDRPDIFDIKAARAKPLYDEVVEIEERVIPVREDCKMVKDRTQEITASTGEKYIVTLKISEADVRQKLKSLLDKNIKSLAVVLCHGYAFHDHELLIEKVATDLGFEHIAVSHKVMPMVKMVPRGQTTVVDAYLTPTINTYVRNFRSGFADSDSLNKKILFMRSDGGLTPVESFFGSRAVLSGPAGGVRGYAAATYERLEEKAPCIGFDMGGTSTDVSRWDGQAEIVYEGKAAQVQLQVPQLDIQTVAAGGGSILTFRGGLLQVGPESASAFPGPACYRRGGPATVTDANLVLGRIQPDFFPKIFGPTEDQPLDKEASLKVLQELADRVNQAEGTNKNVFEIAEGFIRVANEAMCRPIRNLTQARGFDCRTHVLSCFGGAGGQHACAIAKSLKIKTISLHKYAGILSAFGISTSPIVVEKQEPAGSRIMDEATLKSINSNLEKLAESCKEKLKLKEFKEDQIVIEKFLRLRYRGTDFPLMISEKDLSGTRSSDDWTKTFTEKYTKEFGFHLKDREIFIDDLRVRAEARTGAFSESRKRSSGTADFIGKAELFLDGHLKKVKIYDLQELPAGSSVPGPAIILCGTSTAIIEPSWTVKIDAFGDIFMHFSETEVNSKIIEEKVADPVLLSIFGHRFMSIAEQMGRVLQRTAISTNIKERLDFSCALFGPDGGLVSNAPHIPVHLGAMQQAVQFQFSVQKSLVPGDVILSNHPEAGGSHLPDLTVITPVFIDSDHKPSFFIANRGHHADIGGLTPGSMPPMSTSINEEGAIFRSFKIVSAGNFQESALIAHLNEPAKHPGCTGTRNLSDNLADLHAQIAANVRGSQLVKELIEEYSFPRVLKYMNWIQAAAEDSVRDLLRKSVERIGAKVFEAEDFMDDGTRISLKISVDPDSGDSIFDFTDSDPEVYGNLNAPRAVTYSAVIYCLRCLIGYDVPLNQGCLNPVQIKLKKGTILSPSETSAVVGGNVLTSQRVVDVVLKAFKAAAASSGCMNNFCFGDGNVGYYETICGGAGAGPGWTGTSAVHTHMTNTRITDPEIMENRYAVILEEFSIRTESGGAGKFKGGDGVIRKVRFRKPMDASLLTERRVNTPYGLNGGLPGSKGNNLIHKASTNTIMRLAPRCQLSLETNDTIELQTPGGGGYGALEKLKSEKRLAENQPRRRSKRVKK</sequence>
<feature type="domain" description="Acetophenone carboxylase-like C-terminal" evidence="6">
    <location>
        <begin position="530"/>
        <end position="699"/>
    </location>
</feature>
<dbReference type="Pfam" id="PF02538">
    <property type="entry name" value="Hydantoinase_B"/>
    <property type="match status" value="1"/>
</dbReference>
<dbReference type="Pfam" id="PF01968">
    <property type="entry name" value="Hydantoinase_A"/>
    <property type="match status" value="1"/>
</dbReference>
<dbReference type="EMBL" id="OU015566">
    <property type="protein sequence ID" value="CAG5103312.1"/>
    <property type="molecule type" value="Genomic_DNA"/>
</dbReference>
<dbReference type="InterPro" id="IPR049517">
    <property type="entry name" value="ACX-like_C"/>
</dbReference>
<gene>
    <name evidence="7" type="ORF">OKIOD_LOCUS9478</name>
</gene>
<dbReference type="Proteomes" id="UP001158576">
    <property type="component" value="Chromosome 1"/>
</dbReference>
<feature type="region of interest" description="Disordered" evidence="2">
    <location>
        <begin position="1227"/>
        <end position="1262"/>
    </location>
</feature>
<proteinExistence type="inferred from homology"/>
<dbReference type="Pfam" id="PF05378">
    <property type="entry name" value="Hydant_A_N"/>
    <property type="match status" value="1"/>
</dbReference>
<feature type="domain" description="Hydantoinase/oxoprolinase N-terminal" evidence="5">
    <location>
        <begin position="4"/>
        <end position="201"/>
    </location>
</feature>
<evidence type="ECO:0000259" key="5">
    <source>
        <dbReference type="Pfam" id="PF05378"/>
    </source>
</evidence>
<accession>A0ABN7SKQ5</accession>
<dbReference type="InterPro" id="IPR008040">
    <property type="entry name" value="Hydant_A_N"/>
</dbReference>
<evidence type="ECO:0000313" key="7">
    <source>
        <dbReference type="EMBL" id="CAG5103312.1"/>
    </source>
</evidence>
<evidence type="ECO:0000259" key="4">
    <source>
        <dbReference type="Pfam" id="PF02538"/>
    </source>
</evidence>
<comment type="similarity">
    <text evidence="1">Belongs to the oxoprolinase family.</text>
</comment>
<dbReference type="PANTHER" id="PTHR11365:SF2">
    <property type="entry name" value="5-OXOPROLINASE"/>
    <property type="match status" value="1"/>
</dbReference>
<dbReference type="InterPro" id="IPR003692">
    <property type="entry name" value="Hydantoinase_B"/>
</dbReference>
<dbReference type="Pfam" id="PF19278">
    <property type="entry name" value="Hydant_A_C"/>
    <property type="match status" value="1"/>
</dbReference>